<comment type="caution">
    <text evidence="4">The sequence shown here is derived from an EMBL/GenBank/DDBJ whole genome shotgun (WGS) entry which is preliminary data.</text>
</comment>
<protein>
    <submittedName>
        <fullName evidence="4">LytTR family DNA-binding domain-containing protein</fullName>
    </submittedName>
</protein>
<dbReference type="InterPro" id="IPR046947">
    <property type="entry name" value="LytR-like"/>
</dbReference>
<evidence type="ECO:0000259" key="2">
    <source>
        <dbReference type="PROSITE" id="PS50110"/>
    </source>
</evidence>
<dbReference type="Pfam" id="PF04397">
    <property type="entry name" value="LytTR"/>
    <property type="match status" value="1"/>
</dbReference>
<gene>
    <name evidence="4" type="ORF">RIF23_00260</name>
</gene>
<dbReference type="Proteomes" id="UP001250214">
    <property type="component" value="Unassembled WGS sequence"/>
</dbReference>
<dbReference type="SUPFAM" id="SSF52172">
    <property type="entry name" value="CheY-like"/>
    <property type="match status" value="1"/>
</dbReference>
<keyword evidence="1" id="KW-0597">Phosphoprotein</keyword>
<dbReference type="GO" id="GO:0003677">
    <property type="term" value="F:DNA binding"/>
    <property type="evidence" value="ECO:0007669"/>
    <property type="project" value="UniProtKB-KW"/>
</dbReference>
<organism evidence="4 5">
    <name type="scientific">Lipingzhangella rawalii</name>
    <dbReference type="NCBI Taxonomy" id="2055835"/>
    <lineage>
        <taxon>Bacteria</taxon>
        <taxon>Bacillati</taxon>
        <taxon>Actinomycetota</taxon>
        <taxon>Actinomycetes</taxon>
        <taxon>Streptosporangiales</taxon>
        <taxon>Nocardiopsidaceae</taxon>
        <taxon>Lipingzhangella</taxon>
    </lineage>
</organism>
<dbReference type="InterPro" id="IPR011006">
    <property type="entry name" value="CheY-like_superfamily"/>
</dbReference>
<keyword evidence="4" id="KW-0238">DNA-binding</keyword>
<evidence type="ECO:0000313" key="4">
    <source>
        <dbReference type="EMBL" id="MDS1268721.1"/>
    </source>
</evidence>
<evidence type="ECO:0000313" key="5">
    <source>
        <dbReference type="Proteomes" id="UP001250214"/>
    </source>
</evidence>
<accession>A0ABU2H087</accession>
<dbReference type="InterPro" id="IPR001789">
    <property type="entry name" value="Sig_transdc_resp-reg_receiver"/>
</dbReference>
<feature type="domain" description="Response regulatory" evidence="2">
    <location>
        <begin position="3"/>
        <end position="122"/>
    </location>
</feature>
<dbReference type="Gene3D" id="2.40.50.1020">
    <property type="entry name" value="LytTr DNA-binding domain"/>
    <property type="match status" value="1"/>
</dbReference>
<evidence type="ECO:0000259" key="3">
    <source>
        <dbReference type="PROSITE" id="PS50930"/>
    </source>
</evidence>
<dbReference type="PROSITE" id="PS50110">
    <property type="entry name" value="RESPONSE_REGULATORY"/>
    <property type="match status" value="1"/>
</dbReference>
<name>A0ABU2H087_9ACTN</name>
<dbReference type="Gene3D" id="3.40.50.2300">
    <property type="match status" value="1"/>
</dbReference>
<sequence length="242" mass="27098">MLRVLAVDDEAPALEELAYLLRQDSRVGHVAVADDAPQAMRLVSDSVAQGEPFDALFLDIRMPGPSGIDIARFVGALARPPDVVFVTAHEDFAVTAFSLRATDYLLKPLREERVAETVRRIAEARNPQEEDPRVPVELGGRTRLIPRGDIRYAEAQGDYVRLRTAEGGYLIRSTLSALEREWEGAGFVRIHRSVLVAVRHVSELRTDGARARVKVGEEYLPVSRRQTREVREHLLRQVGEQS</sequence>
<dbReference type="PANTHER" id="PTHR37299">
    <property type="entry name" value="TRANSCRIPTIONAL REGULATOR-RELATED"/>
    <property type="match status" value="1"/>
</dbReference>
<feature type="domain" description="HTH LytTR-type" evidence="3">
    <location>
        <begin position="134"/>
        <end position="236"/>
    </location>
</feature>
<dbReference type="PANTHER" id="PTHR37299:SF1">
    <property type="entry name" value="STAGE 0 SPORULATION PROTEIN A HOMOLOG"/>
    <property type="match status" value="1"/>
</dbReference>
<evidence type="ECO:0000256" key="1">
    <source>
        <dbReference type="PROSITE-ProRule" id="PRU00169"/>
    </source>
</evidence>
<dbReference type="InterPro" id="IPR007492">
    <property type="entry name" value="LytTR_DNA-bd_dom"/>
</dbReference>
<proteinExistence type="predicted"/>
<dbReference type="SMART" id="SM00850">
    <property type="entry name" value="LytTR"/>
    <property type="match status" value="1"/>
</dbReference>
<dbReference type="PROSITE" id="PS50930">
    <property type="entry name" value="HTH_LYTTR"/>
    <property type="match status" value="1"/>
</dbReference>
<keyword evidence="5" id="KW-1185">Reference proteome</keyword>
<dbReference type="SMART" id="SM00448">
    <property type="entry name" value="REC"/>
    <property type="match status" value="1"/>
</dbReference>
<feature type="modified residue" description="4-aspartylphosphate" evidence="1">
    <location>
        <position position="59"/>
    </location>
</feature>
<dbReference type="EMBL" id="JAVLVT010000001">
    <property type="protein sequence ID" value="MDS1268721.1"/>
    <property type="molecule type" value="Genomic_DNA"/>
</dbReference>
<dbReference type="Pfam" id="PF00072">
    <property type="entry name" value="Response_reg"/>
    <property type="match status" value="1"/>
</dbReference>
<reference evidence="5" key="1">
    <citation type="submission" date="2023-07" db="EMBL/GenBank/DDBJ databases">
        <title>Novel species in the genus Lipingzhangella isolated from Sambhar Salt Lake.</title>
        <authorList>
            <person name="Jiya N."/>
            <person name="Kajale S."/>
            <person name="Sharma A."/>
        </authorList>
    </citation>
    <scope>NUCLEOTIDE SEQUENCE [LARGE SCALE GENOMIC DNA]</scope>
    <source>
        <strain evidence="5">LS1_29</strain>
    </source>
</reference>